<gene>
    <name evidence="1" type="ORF">V6N12_042962</name>
</gene>
<name>A0ABR2DJ01_9ROSI</name>
<keyword evidence="2" id="KW-1185">Reference proteome</keyword>
<accession>A0ABR2DJ01</accession>
<evidence type="ECO:0000313" key="2">
    <source>
        <dbReference type="Proteomes" id="UP001472677"/>
    </source>
</evidence>
<protein>
    <submittedName>
        <fullName evidence="1">Uncharacterized protein</fullName>
    </submittedName>
</protein>
<sequence length="121" mass="13942">MAASSTPIKIFFNEEIRRKHEEDFSSRPFIFEKSFDLKNKANFGFTPEFLAVVTKHKWESFVQQKGEIYPNLVREFFAHLVTKDSHFFYDSWHNMDCVAQGKPLSQVSGPEGSSSSSESLP</sequence>
<comment type="caution">
    <text evidence="1">The sequence shown here is derived from an EMBL/GenBank/DDBJ whole genome shotgun (WGS) entry which is preliminary data.</text>
</comment>
<organism evidence="1 2">
    <name type="scientific">Hibiscus sabdariffa</name>
    <name type="common">roselle</name>
    <dbReference type="NCBI Taxonomy" id="183260"/>
    <lineage>
        <taxon>Eukaryota</taxon>
        <taxon>Viridiplantae</taxon>
        <taxon>Streptophyta</taxon>
        <taxon>Embryophyta</taxon>
        <taxon>Tracheophyta</taxon>
        <taxon>Spermatophyta</taxon>
        <taxon>Magnoliopsida</taxon>
        <taxon>eudicotyledons</taxon>
        <taxon>Gunneridae</taxon>
        <taxon>Pentapetalae</taxon>
        <taxon>rosids</taxon>
        <taxon>malvids</taxon>
        <taxon>Malvales</taxon>
        <taxon>Malvaceae</taxon>
        <taxon>Malvoideae</taxon>
        <taxon>Hibiscus</taxon>
    </lineage>
</organism>
<dbReference type="EMBL" id="JBBPBM010000026">
    <property type="protein sequence ID" value="KAK8539333.1"/>
    <property type="molecule type" value="Genomic_DNA"/>
</dbReference>
<proteinExistence type="predicted"/>
<dbReference type="Proteomes" id="UP001472677">
    <property type="component" value="Unassembled WGS sequence"/>
</dbReference>
<evidence type="ECO:0000313" key="1">
    <source>
        <dbReference type="EMBL" id="KAK8539333.1"/>
    </source>
</evidence>
<reference evidence="1 2" key="1">
    <citation type="journal article" date="2024" name="G3 (Bethesda)">
        <title>Genome assembly of Hibiscus sabdariffa L. provides insights into metabolisms of medicinal natural products.</title>
        <authorList>
            <person name="Kim T."/>
        </authorList>
    </citation>
    <scope>NUCLEOTIDE SEQUENCE [LARGE SCALE GENOMIC DNA]</scope>
    <source>
        <strain evidence="1">TK-2024</strain>
        <tissue evidence="1">Old leaves</tissue>
    </source>
</reference>